<organism evidence="2 3">
    <name type="scientific">Polyplax serrata</name>
    <name type="common">Common mouse louse</name>
    <dbReference type="NCBI Taxonomy" id="468196"/>
    <lineage>
        <taxon>Eukaryota</taxon>
        <taxon>Metazoa</taxon>
        <taxon>Ecdysozoa</taxon>
        <taxon>Arthropoda</taxon>
        <taxon>Hexapoda</taxon>
        <taxon>Insecta</taxon>
        <taxon>Pterygota</taxon>
        <taxon>Neoptera</taxon>
        <taxon>Paraneoptera</taxon>
        <taxon>Psocodea</taxon>
        <taxon>Troctomorpha</taxon>
        <taxon>Phthiraptera</taxon>
        <taxon>Anoplura</taxon>
        <taxon>Polyplacidae</taxon>
        <taxon>Polyplax</taxon>
    </lineage>
</organism>
<evidence type="ECO:0000256" key="1">
    <source>
        <dbReference type="SAM" id="MobiDB-lite"/>
    </source>
</evidence>
<protein>
    <submittedName>
        <fullName evidence="2">Uncharacterized protein</fullName>
    </submittedName>
</protein>
<feature type="compositionally biased region" description="Basic and acidic residues" evidence="1">
    <location>
        <begin position="97"/>
        <end position="111"/>
    </location>
</feature>
<proteinExistence type="predicted"/>
<sequence length="120" mass="13333">MRVSSVIDSRGVLVTACMRWPSSPHAIVLQLFPGVINTVDKLFELLICCLHNCGVVCGRLDGLLPIVRTQTPEEVPVYESRVEFVVVFPTEEDKDAEDQKLGKDPGPRDADPVEEQEDEV</sequence>
<accession>A0AAN8NUP7</accession>
<evidence type="ECO:0000313" key="3">
    <source>
        <dbReference type="Proteomes" id="UP001372834"/>
    </source>
</evidence>
<evidence type="ECO:0000313" key="2">
    <source>
        <dbReference type="EMBL" id="KAK6623190.1"/>
    </source>
</evidence>
<comment type="caution">
    <text evidence="2">The sequence shown here is derived from an EMBL/GenBank/DDBJ whole genome shotgun (WGS) entry which is preliminary data.</text>
</comment>
<name>A0AAN8NUP7_POLSC</name>
<reference evidence="2 3" key="1">
    <citation type="submission" date="2023-10" db="EMBL/GenBank/DDBJ databases">
        <title>Genomes of two closely related lineages of the louse Polyplax serrata with different host specificities.</title>
        <authorList>
            <person name="Martinu J."/>
            <person name="Tarabai H."/>
            <person name="Stefka J."/>
            <person name="Hypsa V."/>
        </authorList>
    </citation>
    <scope>NUCLEOTIDE SEQUENCE [LARGE SCALE GENOMIC DNA]</scope>
    <source>
        <strain evidence="2">HR10_N</strain>
    </source>
</reference>
<feature type="region of interest" description="Disordered" evidence="1">
    <location>
        <begin position="89"/>
        <end position="120"/>
    </location>
</feature>
<gene>
    <name evidence="2" type="ORF">RUM43_009042</name>
</gene>
<dbReference type="AlphaFoldDB" id="A0AAN8NUP7"/>
<dbReference type="Proteomes" id="UP001372834">
    <property type="component" value="Unassembled WGS sequence"/>
</dbReference>
<dbReference type="EMBL" id="JAWJWE010000038">
    <property type="protein sequence ID" value="KAK6623190.1"/>
    <property type="molecule type" value="Genomic_DNA"/>
</dbReference>